<gene>
    <name evidence="1" type="ORF">ACOC_LOCUS3341</name>
</gene>
<organism evidence="3">
    <name type="scientific">Angiostrongylus costaricensis</name>
    <name type="common">Nematode worm</name>
    <dbReference type="NCBI Taxonomy" id="334426"/>
    <lineage>
        <taxon>Eukaryota</taxon>
        <taxon>Metazoa</taxon>
        <taxon>Ecdysozoa</taxon>
        <taxon>Nematoda</taxon>
        <taxon>Chromadorea</taxon>
        <taxon>Rhabditida</taxon>
        <taxon>Rhabditina</taxon>
        <taxon>Rhabditomorpha</taxon>
        <taxon>Strongyloidea</taxon>
        <taxon>Metastrongylidae</taxon>
        <taxon>Angiostrongylus</taxon>
    </lineage>
</organism>
<sequence length="91" mass="10181">MDSIERRLFILRSFVYPYIMSADRFGGFYFHYRPKCAAEVNIVPTAQAGAAQHRVESAEPVQELLLQSDSVCTDGASATIERRPVANTVSR</sequence>
<dbReference type="Proteomes" id="UP000267027">
    <property type="component" value="Unassembled WGS sequence"/>
</dbReference>
<proteinExistence type="predicted"/>
<reference evidence="3" key="1">
    <citation type="submission" date="2016-04" db="UniProtKB">
        <authorList>
            <consortium name="WormBaseParasite"/>
        </authorList>
    </citation>
    <scope>IDENTIFICATION</scope>
</reference>
<accession>A0A0R3PGE3</accession>
<dbReference type="AlphaFoldDB" id="A0A0R3PGE3"/>
<dbReference type="EMBL" id="UYYA01000968">
    <property type="protein sequence ID" value="VDM54926.1"/>
    <property type="molecule type" value="Genomic_DNA"/>
</dbReference>
<evidence type="ECO:0000313" key="3">
    <source>
        <dbReference type="WBParaSite" id="ACOC_0000334001-mRNA-1"/>
    </source>
</evidence>
<name>A0A0R3PGE3_ANGCS</name>
<evidence type="ECO:0000313" key="2">
    <source>
        <dbReference type="Proteomes" id="UP000267027"/>
    </source>
</evidence>
<dbReference type="WBParaSite" id="ACOC_0000334001-mRNA-1">
    <property type="protein sequence ID" value="ACOC_0000334001-mRNA-1"/>
    <property type="gene ID" value="ACOC_0000334001"/>
</dbReference>
<protein>
    <submittedName>
        <fullName evidence="1 3">Uncharacterized protein</fullName>
    </submittedName>
</protein>
<keyword evidence="2" id="KW-1185">Reference proteome</keyword>
<reference evidence="1 2" key="2">
    <citation type="submission" date="2018-11" db="EMBL/GenBank/DDBJ databases">
        <authorList>
            <consortium name="Pathogen Informatics"/>
        </authorList>
    </citation>
    <scope>NUCLEOTIDE SEQUENCE [LARGE SCALE GENOMIC DNA]</scope>
    <source>
        <strain evidence="1 2">Costa Rica</strain>
    </source>
</reference>
<evidence type="ECO:0000313" key="1">
    <source>
        <dbReference type="EMBL" id="VDM54926.1"/>
    </source>
</evidence>